<dbReference type="InterPro" id="IPR012902">
    <property type="entry name" value="N_methyl_site"/>
</dbReference>
<dbReference type="EMBL" id="JALAAR010000015">
    <property type="protein sequence ID" value="MEH8018699.1"/>
    <property type="molecule type" value="Genomic_DNA"/>
</dbReference>
<dbReference type="NCBIfam" id="TIGR02532">
    <property type="entry name" value="IV_pilin_GFxxxE"/>
    <property type="match status" value="1"/>
</dbReference>
<evidence type="ECO:0000256" key="1">
    <source>
        <dbReference type="SAM" id="Phobius"/>
    </source>
</evidence>
<gene>
    <name evidence="2" type="primary">pilV</name>
    <name evidence="2" type="ORF">MN202_15765</name>
</gene>
<evidence type="ECO:0000313" key="2">
    <source>
        <dbReference type="EMBL" id="MEH8018699.1"/>
    </source>
</evidence>
<reference evidence="2 3" key="1">
    <citation type="journal article" date="2023" name="Ecotoxicol. Environ. Saf.">
        <title>Mercury remediation potential of mercury-resistant strain Rheinheimera metallidurans sp. nov. isolated from a municipal waste dumping site.</title>
        <authorList>
            <person name="Yadav V."/>
            <person name="Manjhi A."/>
            <person name="Vadakedath N."/>
        </authorList>
    </citation>
    <scope>NUCLEOTIDE SEQUENCE [LARGE SCALE GENOMIC DNA]</scope>
    <source>
        <strain evidence="2 3">E-49</strain>
    </source>
</reference>
<feature type="transmembrane region" description="Helical" evidence="1">
    <location>
        <begin position="12"/>
        <end position="34"/>
    </location>
</feature>
<protein>
    <submittedName>
        <fullName evidence="2">Type IV pilus modification protein PilV</fullName>
    </submittedName>
</protein>
<accession>A0ABU8C9P1</accession>
<organism evidence="2 3">
    <name type="scientific">Rheinheimera muenzenbergensis</name>
    <dbReference type="NCBI Taxonomy" id="1193628"/>
    <lineage>
        <taxon>Bacteria</taxon>
        <taxon>Pseudomonadati</taxon>
        <taxon>Pseudomonadota</taxon>
        <taxon>Gammaproteobacteria</taxon>
        <taxon>Chromatiales</taxon>
        <taxon>Chromatiaceae</taxon>
        <taxon>Rheinheimera</taxon>
    </lineage>
</organism>
<keyword evidence="3" id="KW-1185">Reference proteome</keyword>
<dbReference type="InterPro" id="IPR013362">
    <property type="entry name" value="Pilus_4_PilV"/>
</dbReference>
<dbReference type="Pfam" id="PF07963">
    <property type="entry name" value="N_methyl"/>
    <property type="match status" value="1"/>
</dbReference>
<sequence length="162" mass="17054">MRLQHGFTLTEVLVTLLVLNIGLLGVLAAQTLALKQVRDATYRTQALALGNALVQEMQSNSALANVIGSRLHLQSEIPAAPECSPTQPCTAGQVAAVQLQQWFELLKPEAGAPLPEAEFCLQQSAGAVSLAVSWRSVSQTQQGRAQGCQPGAGRSHFVIAAG</sequence>
<proteinExistence type="predicted"/>
<dbReference type="Proteomes" id="UP001375382">
    <property type="component" value="Unassembled WGS sequence"/>
</dbReference>
<keyword evidence="1" id="KW-0812">Transmembrane</keyword>
<evidence type="ECO:0000313" key="3">
    <source>
        <dbReference type="Proteomes" id="UP001375382"/>
    </source>
</evidence>
<name>A0ABU8C9P1_9GAMM</name>
<dbReference type="RefSeq" id="WP_335737102.1">
    <property type="nucleotide sequence ID" value="NZ_JALAAR010000015.1"/>
</dbReference>
<comment type="caution">
    <text evidence="2">The sequence shown here is derived from an EMBL/GenBank/DDBJ whole genome shotgun (WGS) entry which is preliminary data.</text>
</comment>
<keyword evidence="1" id="KW-1133">Transmembrane helix</keyword>
<keyword evidence="1" id="KW-0472">Membrane</keyword>
<dbReference type="NCBIfam" id="TIGR02523">
    <property type="entry name" value="type_IV_pilV"/>
    <property type="match status" value="1"/>
</dbReference>